<comment type="pathway">
    <text evidence="2 9">Purine metabolism; GMP biosynthesis; GMP from XMP (L-Gln route): step 1/1.</text>
</comment>
<dbReference type="InterPro" id="IPR022955">
    <property type="entry name" value="GMP_synthase"/>
</dbReference>
<feature type="binding site" evidence="10">
    <location>
        <begin position="228"/>
        <end position="234"/>
    </location>
    <ligand>
        <name>ATP</name>
        <dbReference type="ChEBI" id="CHEBI:30616"/>
    </ligand>
</feature>
<dbReference type="PANTHER" id="PTHR11922:SF2">
    <property type="entry name" value="GMP SYNTHASE [GLUTAMINE-HYDROLYZING]"/>
    <property type="match status" value="1"/>
</dbReference>
<keyword evidence="4 9" id="KW-0547">Nucleotide-binding</keyword>
<dbReference type="InterPro" id="IPR004739">
    <property type="entry name" value="GMP_synth_GATase"/>
</dbReference>
<dbReference type="CDD" id="cd01742">
    <property type="entry name" value="GATase1_GMP_Synthase"/>
    <property type="match status" value="1"/>
</dbReference>
<dbReference type="SUPFAM" id="SSF54810">
    <property type="entry name" value="GMP synthetase C-terminal dimerisation domain"/>
    <property type="match status" value="1"/>
</dbReference>
<comment type="function">
    <text evidence="1 9">Catalyzes the synthesis of GMP from XMP.</text>
</comment>
<dbReference type="SUPFAM" id="SSF52317">
    <property type="entry name" value="Class I glutamine amidotransferase-like"/>
    <property type="match status" value="1"/>
</dbReference>
<dbReference type="PROSITE" id="PS51273">
    <property type="entry name" value="GATASE_TYPE_1"/>
    <property type="match status" value="1"/>
</dbReference>
<evidence type="ECO:0000256" key="9">
    <source>
        <dbReference type="HAMAP-Rule" id="MF_00344"/>
    </source>
</evidence>
<dbReference type="GO" id="GO:0005524">
    <property type="term" value="F:ATP binding"/>
    <property type="evidence" value="ECO:0007669"/>
    <property type="project" value="UniProtKB-UniRule"/>
</dbReference>
<dbReference type="Gene3D" id="3.30.300.10">
    <property type="match status" value="1"/>
</dbReference>
<dbReference type="PANTHER" id="PTHR11922">
    <property type="entry name" value="GMP SYNTHASE-RELATED"/>
    <property type="match status" value="1"/>
</dbReference>
<dbReference type="PRINTS" id="PR00099">
    <property type="entry name" value="CPSGATASE"/>
</dbReference>
<evidence type="ECO:0000256" key="3">
    <source>
        <dbReference type="ARBA" id="ARBA00022598"/>
    </source>
</evidence>
<dbReference type="UniPathway" id="UPA00189">
    <property type="reaction ID" value="UER00296"/>
</dbReference>
<dbReference type="AlphaFoldDB" id="A0A081BLY4"/>
<dbReference type="HAMAP" id="MF_00344">
    <property type="entry name" value="GMP_synthase"/>
    <property type="match status" value="1"/>
</dbReference>
<evidence type="ECO:0000256" key="5">
    <source>
        <dbReference type="ARBA" id="ARBA00022749"/>
    </source>
</evidence>
<dbReference type="CDD" id="cd01997">
    <property type="entry name" value="GMP_synthase_C"/>
    <property type="match status" value="1"/>
</dbReference>
<evidence type="ECO:0000256" key="4">
    <source>
        <dbReference type="ARBA" id="ARBA00022741"/>
    </source>
</evidence>
<feature type="active site" evidence="9">
    <location>
        <position position="174"/>
    </location>
</feature>
<dbReference type="Pfam" id="PF03054">
    <property type="entry name" value="tRNA_Me_trans"/>
    <property type="match status" value="1"/>
</dbReference>
<gene>
    <name evidence="9" type="primary">guaA</name>
    <name evidence="12" type="ORF">U14_02644</name>
</gene>
<dbReference type="EC" id="6.3.5.2" evidence="9"/>
<reference evidence="12" key="1">
    <citation type="journal article" date="2015" name="PeerJ">
        <title>First genomic representation of candidate bacterial phylum KSB3 points to enhanced environmental sensing as a trigger of wastewater bulking.</title>
        <authorList>
            <person name="Sekiguchi Y."/>
            <person name="Ohashi A."/>
            <person name="Parks D.H."/>
            <person name="Yamauchi T."/>
            <person name="Tyson G.W."/>
            <person name="Hugenholtz P."/>
        </authorList>
    </citation>
    <scope>NUCLEOTIDE SEQUENCE [LARGE SCALE GENOMIC DNA]</scope>
</reference>
<organism evidence="12">
    <name type="scientific">Candidatus Moduliflexus flocculans</name>
    <dbReference type="NCBI Taxonomy" id="1499966"/>
    <lineage>
        <taxon>Bacteria</taxon>
        <taxon>Candidatus Moduliflexota</taxon>
        <taxon>Candidatus Moduliflexia</taxon>
        <taxon>Candidatus Moduliflexales</taxon>
        <taxon>Candidatus Moduliflexaceae</taxon>
    </lineage>
</organism>
<dbReference type="Gene3D" id="3.40.50.880">
    <property type="match status" value="1"/>
</dbReference>
<feature type="domain" description="GMPS ATP-PPase" evidence="11">
    <location>
        <begin position="201"/>
        <end position="394"/>
    </location>
</feature>
<dbReference type="InterPro" id="IPR029062">
    <property type="entry name" value="Class_I_gatase-like"/>
</dbReference>
<evidence type="ECO:0000256" key="7">
    <source>
        <dbReference type="ARBA" id="ARBA00022840"/>
    </source>
</evidence>
<evidence type="ECO:0000256" key="1">
    <source>
        <dbReference type="ARBA" id="ARBA00002332"/>
    </source>
</evidence>
<dbReference type="NCBIfam" id="TIGR00884">
    <property type="entry name" value="guaA_Cterm"/>
    <property type="match status" value="1"/>
</dbReference>
<dbReference type="PRINTS" id="PR00097">
    <property type="entry name" value="ANTSNTHASEII"/>
</dbReference>
<dbReference type="SUPFAM" id="SSF52402">
    <property type="entry name" value="Adenine nucleotide alpha hydrolases-like"/>
    <property type="match status" value="1"/>
</dbReference>
<dbReference type="Pfam" id="PF00117">
    <property type="entry name" value="GATase"/>
    <property type="match status" value="1"/>
</dbReference>
<comment type="subunit">
    <text evidence="9">Homodimer.</text>
</comment>
<dbReference type="InterPro" id="IPR025777">
    <property type="entry name" value="GMPS_ATP_PPase_dom"/>
</dbReference>
<evidence type="ECO:0000256" key="8">
    <source>
        <dbReference type="ARBA" id="ARBA00022962"/>
    </source>
</evidence>
<dbReference type="PROSITE" id="PS51553">
    <property type="entry name" value="GMPS_ATP_PPASE"/>
    <property type="match status" value="1"/>
</dbReference>
<protein>
    <recommendedName>
        <fullName evidence="9">GMP synthase [glutamine-hydrolyzing]</fullName>
        <ecNumber evidence="9">6.3.5.2</ecNumber>
    </recommendedName>
    <alternativeName>
        <fullName evidence="9">GMP synthetase</fullName>
    </alternativeName>
    <alternativeName>
        <fullName evidence="9">Glutamine amidotransferase</fullName>
    </alternativeName>
</protein>
<accession>A0A081BLY4</accession>
<keyword evidence="8 9" id="KW-0315">Glutamine amidotransferase</keyword>
<dbReference type="HOGENOM" id="CLU_014340_0_5_0"/>
<feature type="active site" description="Nucleophile" evidence="9">
    <location>
        <position position="85"/>
    </location>
</feature>
<dbReference type="EMBL" id="DF820457">
    <property type="protein sequence ID" value="GAK51400.1"/>
    <property type="molecule type" value="Genomic_DNA"/>
</dbReference>
<keyword evidence="13" id="KW-1185">Reference proteome</keyword>
<dbReference type="Pfam" id="PF00958">
    <property type="entry name" value="GMP_synt_C"/>
    <property type="match status" value="1"/>
</dbReference>
<comment type="catalytic activity">
    <reaction evidence="9">
        <text>XMP + L-glutamine + ATP + H2O = GMP + L-glutamate + AMP + diphosphate + 2 H(+)</text>
        <dbReference type="Rhea" id="RHEA:11680"/>
        <dbReference type="ChEBI" id="CHEBI:15377"/>
        <dbReference type="ChEBI" id="CHEBI:15378"/>
        <dbReference type="ChEBI" id="CHEBI:29985"/>
        <dbReference type="ChEBI" id="CHEBI:30616"/>
        <dbReference type="ChEBI" id="CHEBI:33019"/>
        <dbReference type="ChEBI" id="CHEBI:57464"/>
        <dbReference type="ChEBI" id="CHEBI:58115"/>
        <dbReference type="ChEBI" id="CHEBI:58359"/>
        <dbReference type="ChEBI" id="CHEBI:456215"/>
        <dbReference type="EC" id="6.3.5.2"/>
    </reaction>
</comment>
<dbReference type="NCBIfam" id="NF000848">
    <property type="entry name" value="PRK00074.1"/>
    <property type="match status" value="1"/>
</dbReference>
<evidence type="ECO:0000313" key="12">
    <source>
        <dbReference type="EMBL" id="GAK51400.1"/>
    </source>
</evidence>
<dbReference type="FunFam" id="3.30.300.10:FF:000002">
    <property type="entry name" value="GMP synthase [glutamine-hydrolyzing]"/>
    <property type="match status" value="1"/>
</dbReference>
<proteinExistence type="inferred from homology"/>
<evidence type="ECO:0000313" key="13">
    <source>
        <dbReference type="Proteomes" id="UP000030700"/>
    </source>
</evidence>
<keyword evidence="3 9" id="KW-0436">Ligase</keyword>
<feature type="active site" evidence="9">
    <location>
        <position position="176"/>
    </location>
</feature>
<dbReference type="InterPro" id="IPR014729">
    <property type="entry name" value="Rossmann-like_a/b/a_fold"/>
</dbReference>
<evidence type="ECO:0000256" key="10">
    <source>
        <dbReference type="PROSITE-ProRule" id="PRU00886"/>
    </source>
</evidence>
<dbReference type="GO" id="GO:0003921">
    <property type="term" value="F:GMP synthase activity"/>
    <property type="evidence" value="ECO:0007669"/>
    <property type="project" value="InterPro"/>
</dbReference>
<dbReference type="InterPro" id="IPR017926">
    <property type="entry name" value="GATASE"/>
</dbReference>
<sequence>MSTAPRETIIVLDFGSQYSQLIARRIRELEVYCEMFPYHTPFERLERLNPVGYILSGGPASVYADSAPHVSEQILNAGKPILGICYGMQLFAYHLGGKVEPGAKREYGQTSLTITKKASPLFAPLSATELSVWMSHGDKVTALPDGFEPLAASPNAPYAAIGNAERKFYGLQFHPEVTHTPLGKEILRAFAYQVCGCSGGWTAQNFIEESIERIREQVGSGQVVCALSGGVDSSVAAALLHRAIGDQLTCIFVNNGLLRKNEPAQVEQTFRAEMHAKLVAVDAEQTFLDALADVTDPEQKRKIIGEKFVRIFEAEAEKLGKVDFLAQGTLYPDVIESANRDSNDPAAKIKTHHNVGGLPEDMALQLIEPLRYLFKDEVRKVGEALGLPPHIVWRHPFPGPGLAVRTLGAITKSRLDTLREADAIFIEELWNSGWYHKTSQTFAVLLPVQSVGVMGDGRTYSNVIALRAVTTDDFMTANWAHLPVELLSRVSSRIVNEVAGVNRVVYDITSKPPATIEWE</sequence>
<dbReference type="FunFam" id="3.40.50.880:FF:000001">
    <property type="entry name" value="GMP synthase [glutamine-hydrolyzing]"/>
    <property type="match status" value="1"/>
</dbReference>
<evidence type="ECO:0000256" key="2">
    <source>
        <dbReference type="ARBA" id="ARBA00005153"/>
    </source>
</evidence>
<dbReference type="GO" id="GO:0005829">
    <property type="term" value="C:cytosol"/>
    <property type="evidence" value="ECO:0007669"/>
    <property type="project" value="TreeGrafter"/>
</dbReference>
<evidence type="ECO:0000259" key="11">
    <source>
        <dbReference type="PROSITE" id="PS51553"/>
    </source>
</evidence>
<dbReference type="Gene3D" id="3.40.50.620">
    <property type="entry name" value="HUPs"/>
    <property type="match status" value="1"/>
</dbReference>
<dbReference type="NCBIfam" id="TIGR00888">
    <property type="entry name" value="guaA_Nterm"/>
    <property type="match status" value="1"/>
</dbReference>
<dbReference type="FunFam" id="3.40.50.620:FF:000001">
    <property type="entry name" value="GMP synthase [glutamine-hydrolyzing]"/>
    <property type="match status" value="1"/>
</dbReference>
<name>A0A081BLY4_9BACT</name>
<dbReference type="STRING" id="1499966.U14_02644"/>
<keyword evidence="7 9" id="KW-0067">ATP-binding</keyword>
<dbReference type="PRINTS" id="PR00096">
    <property type="entry name" value="GATASE"/>
</dbReference>
<evidence type="ECO:0000256" key="6">
    <source>
        <dbReference type="ARBA" id="ARBA00022755"/>
    </source>
</evidence>
<keyword evidence="6 9" id="KW-0658">Purine biosynthesis</keyword>
<dbReference type="Proteomes" id="UP000030700">
    <property type="component" value="Unassembled WGS sequence"/>
</dbReference>
<dbReference type="InterPro" id="IPR001674">
    <property type="entry name" value="GMP_synth_C"/>
</dbReference>
<keyword evidence="5 9" id="KW-0332">GMP biosynthesis</keyword>